<feature type="region of interest" description="Disordered" evidence="1">
    <location>
        <begin position="1"/>
        <end position="57"/>
    </location>
</feature>
<evidence type="ECO:0000313" key="3">
    <source>
        <dbReference type="Proteomes" id="UP001189429"/>
    </source>
</evidence>
<organism evidence="2 3">
    <name type="scientific">Prorocentrum cordatum</name>
    <dbReference type="NCBI Taxonomy" id="2364126"/>
    <lineage>
        <taxon>Eukaryota</taxon>
        <taxon>Sar</taxon>
        <taxon>Alveolata</taxon>
        <taxon>Dinophyceae</taxon>
        <taxon>Prorocentrales</taxon>
        <taxon>Prorocentraceae</taxon>
        <taxon>Prorocentrum</taxon>
    </lineage>
</organism>
<protein>
    <recommendedName>
        <fullName evidence="4">Nascent polypeptide-associated complex subunit beta</fullName>
    </recommendedName>
</protein>
<dbReference type="EMBL" id="CAUYUJ010021614">
    <property type="protein sequence ID" value="CAK0905824.1"/>
    <property type="molecule type" value="Genomic_DNA"/>
</dbReference>
<proteinExistence type="predicted"/>
<feature type="region of interest" description="Disordered" evidence="1">
    <location>
        <begin position="222"/>
        <end position="244"/>
    </location>
</feature>
<accession>A0ABN9Y3T0</accession>
<comment type="caution">
    <text evidence="2">The sequence shown here is derived from an EMBL/GenBank/DDBJ whole genome shotgun (WGS) entry which is preliminary data.</text>
</comment>
<keyword evidence="3" id="KW-1185">Reference proteome</keyword>
<evidence type="ECO:0000313" key="2">
    <source>
        <dbReference type="EMBL" id="CAK0905824.1"/>
    </source>
</evidence>
<sequence length="347" mass="38077">MAPKMELRRPAAAKVKPAAKAMKATKPKAEDKFATPAGRRPACASPNSSSPASRSTDVEIDGQIVAITQKDRNQFNAAKANAEPAVLENIRNKSELGYGQGKQLQLNKRIAALEAERVIKYSESMVAKQRKIGMGFVKAKQYFGGASALKEAIDSKECVVKKIDGREWYFDSSTLQLHVSGNIELDQLGLASMQKFLGDATAGFDRGADVEVSDDMMKRLEDDVSRGRGPARRNVDDDEAETEDFDSAVDRARNALKNLQGLRNKITELEGEANSGSTVRKSNIKKTIEKGKEIDELVKFYQDLVRTKALPGLRKTTAEDIRKRTTQDSKVGNTIVAMIRAVNELGD</sequence>
<feature type="compositionally biased region" description="Low complexity" evidence="1">
    <location>
        <begin position="39"/>
        <end position="55"/>
    </location>
</feature>
<name>A0ABN9Y3T0_9DINO</name>
<reference evidence="2" key="1">
    <citation type="submission" date="2023-10" db="EMBL/GenBank/DDBJ databases">
        <authorList>
            <person name="Chen Y."/>
            <person name="Shah S."/>
            <person name="Dougan E. K."/>
            <person name="Thang M."/>
            <person name="Chan C."/>
        </authorList>
    </citation>
    <scope>NUCLEOTIDE SEQUENCE [LARGE SCALE GENOMIC DNA]</scope>
</reference>
<evidence type="ECO:0000256" key="1">
    <source>
        <dbReference type="SAM" id="MobiDB-lite"/>
    </source>
</evidence>
<gene>
    <name evidence="2" type="ORF">PCOR1329_LOCUS81383</name>
</gene>
<feature type="compositionally biased region" description="Low complexity" evidence="1">
    <location>
        <begin position="10"/>
        <end position="24"/>
    </location>
</feature>
<evidence type="ECO:0008006" key="4">
    <source>
        <dbReference type="Google" id="ProtNLM"/>
    </source>
</evidence>
<dbReference type="Proteomes" id="UP001189429">
    <property type="component" value="Unassembled WGS sequence"/>
</dbReference>